<name>A0ABP4P938_9ACTN</name>
<dbReference type="Pfam" id="PF01261">
    <property type="entry name" value="AP_endonuc_2"/>
    <property type="match status" value="1"/>
</dbReference>
<evidence type="ECO:0000313" key="3">
    <source>
        <dbReference type="Proteomes" id="UP001501470"/>
    </source>
</evidence>
<reference evidence="3" key="1">
    <citation type="journal article" date="2019" name="Int. J. Syst. Evol. Microbiol.">
        <title>The Global Catalogue of Microorganisms (GCM) 10K type strain sequencing project: providing services to taxonomists for standard genome sequencing and annotation.</title>
        <authorList>
            <consortium name="The Broad Institute Genomics Platform"/>
            <consortium name="The Broad Institute Genome Sequencing Center for Infectious Disease"/>
            <person name="Wu L."/>
            <person name="Ma J."/>
        </authorList>
    </citation>
    <scope>NUCLEOTIDE SEQUENCE [LARGE SCALE GENOMIC DNA]</scope>
    <source>
        <strain evidence="3">JCM 15933</strain>
    </source>
</reference>
<dbReference type="InterPro" id="IPR036237">
    <property type="entry name" value="Xyl_isomerase-like_sf"/>
</dbReference>
<keyword evidence="3" id="KW-1185">Reference proteome</keyword>
<dbReference type="GO" id="GO:0016853">
    <property type="term" value="F:isomerase activity"/>
    <property type="evidence" value="ECO:0007669"/>
    <property type="project" value="UniProtKB-KW"/>
</dbReference>
<comment type="caution">
    <text evidence="2">The sequence shown here is derived from an EMBL/GenBank/DDBJ whole genome shotgun (WGS) entry which is preliminary data.</text>
</comment>
<dbReference type="PANTHER" id="PTHR12110:SF41">
    <property type="entry name" value="INOSOSE DEHYDRATASE"/>
    <property type="match status" value="1"/>
</dbReference>
<dbReference type="Gene3D" id="3.20.20.150">
    <property type="entry name" value="Divalent-metal-dependent TIM barrel enzymes"/>
    <property type="match status" value="1"/>
</dbReference>
<dbReference type="EMBL" id="BAAAQD010000054">
    <property type="protein sequence ID" value="GAA1575397.1"/>
    <property type="molecule type" value="Genomic_DNA"/>
</dbReference>
<evidence type="ECO:0000259" key="1">
    <source>
        <dbReference type="Pfam" id="PF01261"/>
    </source>
</evidence>
<gene>
    <name evidence="2" type="ORF">GCM10009827_116590</name>
</gene>
<dbReference type="Proteomes" id="UP001501470">
    <property type="component" value="Unassembled WGS sequence"/>
</dbReference>
<proteinExistence type="predicted"/>
<evidence type="ECO:0000313" key="2">
    <source>
        <dbReference type="EMBL" id="GAA1575397.1"/>
    </source>
</evidence>
<dbReference type="PANTHER" id="PTHR12110">
    <property type="entry name" value="HYDROXYPYRUVATE ISOMERASE"/>
    <property type="match status" value="1"/>
</dbReference>
<accession>A0ABP4P938</accession>
<organism evidence="2 3">
    <name type="scientific">Dactylosporangium maewongense</name>
    <dbReference type="NCBI Taxonomy" id="634393"/>
    <lineage>
        <taxon>Bacteria</taxon>
        <taxon>Bacillati</taxon>
        <taxon>Actinomycetota</taxon>
        <taxon>Actinomycetes</taxon>
        <taxon>Micromonosporales</taxon>
        <taxon>Micromonosporaceae</taxon>
        <taxon>Dactylosporangium</taxon>
    </lineage>
</organism>
<protein>
    <submittedName>
        <fullName evidence="2">Sugar phosphate isomerase/epimerase</fullName>
    </submittedName>
</protein>
<dbReference type="InterPro" id="IPR013022">
    <property type="entry name" value="Xyl_isomerase-like_TIM-brl"/>
</dbReference>
<keyword evidence="2" id="KW-0413">Isomerase</keyword>
<dbReference type="InterPro" id="IPR050312">
    <property type="entry name" value="IolE/XylAMocC-like"/>
</dbReference>
<feature type="domain" description="Xylose isomerase-like TIM barrel" evidence="1">
    <location>
        <begin position="29"/>
        <end position="171"/>
    </location>
</feature>
<sequence length="263" mass="28456">MPSIDSYQPLSTGLCSVTLRHLPVAGVLDAMTRTGLTCIEWGGDVHVPPGDPLRAEKVGADCRDRGIRVASYGSYFRPGRDSITQFAPVLEAAAALRAPRIRIWAGNTGSAQTAPDQRHAVIKVTRAAAAQAADAGVQLAFEFHGGTLTDTAESAVRLLEEVDHPAVGTYWQPPVGLDDPRALAGLRHVLPWVTAVHVFSWWPHTNRLPLAARSSLWLQVFALLQRSDHPYDALMEFVSDDDPAHVIADARTLARIVDATHDA</sequence>
<dbReference type="SUPFAM" id="SSF51658">
    <property type="entry name" value="Xylose isomerase-like"/>
    <property type="match status" value="1"/>
</dbReference>